<sequence>MLNYNSPINDTKDYSEIKISEVEPIYKINLRGKNRDFITKIGKELSIIPPTDPNTSSGNEKLNILWLSPDEWLIYSNDKIDLKNNNYLEDKLFNEISKVKLGSVTNVTDHWVMINLKGDNVFELLSAGCPFNFYDFKNSKGAVTQTLLNHIDVIIHNKNINDLNLFV</sequence>
<accession>A0A382AZX1</accession>
<gene>
    <name evidence="1" type="ORF">METZ01_LOCUS159695</name>
</gene>
<reference evidence="1" key="1">
    <citation type="submission" date="2018-05" db="EMBL/GenBank/DDBJ databases">
        <authorList>
            <person name="Lanie J.A."/>
            <person name="Ng W.-L."/>
            <person name="Kazmierczak K.M."/>
            <person name="Andrzejewski T.M."/>
            <person name="Davidsen T.M."/>
            <person name="Wayne K.J."/>
            <person name="Tettelin H."/>
            <person name="Glass J.I."/>
            <person name="Rusch D."/>
            <person name="Podicherti R."/>
            <person name="Tsui H.-C.T."/>
            <person name="Winkler M.E."/>
        </authorList>
    </citation>
    <scope>NUCLEOTIDE SEQUENCE</scope>
</reference>
<dbReference type="Gene3D" id="3.30.1360.120">
    <property type="entry name" value="Probable tRNA modification gtpase trme, domain 1"/>
    <property type="match status" value="1"/>
</dbReference>
<dbReference type="InterPro" id="IPR027266">
    <property type="entry name" value="TrmE/GcvT-like"/>
</dbReference>
<protein>
    <recommendedName>
        <fullName evidence="2">Aminomethyltransferase folate-binding domain-containing protein</fullName>
    </recommendedName>
</protein>
<dbReference type="SUPFAM" id="SSF103025">
    <property type="entry name" value="Folate-binding domain"/>
    <property type="match status" value="1"/>
</dbReference>
<feature type="non-terminal residue" evidence="1">
    <location>
        <position position="1"/>
    </location>
</feature>
<evidence type="ECO:0000313" key="1">
    <source>
        <dbReference type="EMBL" id="SVB06841.1"/>
    </source>
</evidence>
<name>A0A382AZX1_9ZZZZ</name>
<evidence type="ECO:0008006" key="2">
    <source>
        <dbReference type="Google" id="ProtNLM"/>
    </source>
</evidence>
<dbReference type="AlphaFoldDB" id="A0A382AZX1"/>
<dbReference type="EMBL" id="UINC01027499">
    <property type="protein sequence ID" value="SVB06841.1"/>
    <property type="molecule type" value="Genomic_DNA"/>
</dbReference>
<dbReference type="Gene3D" id="3.30.70.1520">
    <property type="entry name" value="Heterotetrameric sarcosine oxidase"/>
    <property type="match status" value="1"/>
</dbReference>
<feature type="non-terminal residue" evidence="1">
    <location>
        <position position="167"/>
    </location>
</feature>
<organism evidence="1">
    <name type="scientific">marine metagenome</name>
    <dbReference type="NCBI Taxonomy" id="408172"/>
    <lineage>
        <taxon>unclassified sequences</taxon>
        <taxon>metagenomes</taxon>
        <taxon>ecological metagenomes</taxon>
    </lineage>
</organism>
<proteinExistence type="predicted"/>
<dbReference type="InterPro" id="IPR007375">
    <property type="entry name" value="SoxG"/>
</dbReference>
<dbReference type="Pfam" id="PF04268">
    <property type="entry name" value="SoxG"/>
    <property type="match status" value="1"/>
</dbReference>